<feature type="compositionally biased region" description="Low complexity" evidence="2">
    <location>
        <begin position="949"/>
        <end position="962"/>
    </location>
</feature>
<feature type="region of interest" description="Disordered" evidence="2">
    <location>
        <begin position="1107"/>
        <end position="1158"/>
    </location>
</feature>
<accession>A0AAD4HKB6</accession>
<protein>
    <recommendedName>
        <fullName evidence="3">ARID domain-containing protein</fullName>
    </recommendedName>
</protein>
<evidence type="ECO:0000256" key="1">
    <source>
        <dbReference type="SAM" id="Coils"/>
    </source>
</evidence>
<dbReference type="InterPro" id="IPR001606">
    <property type="entry name" value="ARID_dom"/>
</dbReference>
<dbReference type="CDD" id="cd16100">
    <property type="entry name" value="ARID"/>
    <property type="match status" value="1"/>
</dbReference>
<feature type="compositionally biased region" description="Low complexity" evidence="2">
    <location>
        <begin position="123"/>
        <end position="140"/>
    </location>
</feature>
<dbReference type="SMART" id="SM00501">
    <property type="entry name" value="BRIGHT"/>
    <property type="match status" value="1"/>
</dbReference>
<dbReference type="PROSITE" id="PS51011">
    <property type="entry name" value="ARID"/>
    <property type="match status" value="1"/>
</dbReference>
<feature type="compositionally biased region" description="Low complexity" evidence="2">
    <location>
        <begin position="339"/>
        <end position="351"/>
    </location>
</feature>
<feature type="compositionally biased region" description="Low complexity" evidence="2">
    <location>
        <begin position="914"/>
        <end position="932"/>
    </location>
</feature>
<feature type="compositionally biased region" description="Low complexity" evidence="2">
    <location>
        <begin position="1121"/>
        <end position="1132"/>
    </location>
</feature>
<evidence type="ECO:0000259" key="3">
    <source>
        <dbReference type="PROSITE" id="PS51011"/>
    </source>
</evidence>
<dbReference type="AlphaFoldDB" id="A0AAD4HKB6"/>
<feature type="compositionally biased region" description="Low complexity" evidence="2">
    <location>
        <begin position="164"/>
        <end position="174"/>
    </location>
</feature>
<feature type="compositionally biased region" description="Pro residues" evidence="2">
    <location>
        <begin position="872"/>
        <end position="893"/>
    </location>
</feature>
<feature type="compositionally biased region" description="Basic residues" evidence="2">
    <location>
        <begin position="933"/>
        <end position="944"/>
    </location>
</feature>
<name>A0AAD4HKB6_9AGAM</name>
<evidence type="ECO:0000313" key="4">
    <source>
        <dbReference type="EMBL" id="KAG1899321.1"/>
    </source>
</evidence>
<reference evidence="4" key="1">
    <citation type="journal article" date="2020" name="New Phytol.">
        <title>Comparative genomics reveals dynamic genome evolution in host specialist ectomycorrhizal fungi.</title>
        <authorList>
            <person name="Lofgren L.A."/>
            <person name="Nguyen N.H."/>
            <person name="Vilgalys R."/>
            <person name="Ruytinx J."/>
            <person name="Liao H.L."/>
            <person name="Branco S."/>
            <person name="Kuo A."/>
            <person name="LaButti K."/>
            <person name="Lipzen A."/>
            <person name="Andreopoulos W."/>
            <person name="Pangilinan J."/>
            <person name="Riley R."/>
            <person name="Hundley H."/>
            <person name="Na H."/>
            <person name="Barry K."/>
            <person name="Grigoriev I.V."/>
            <person name="Stajich J.E."/>
            <person name="Kennedy P.G."/>
        </authorList>
    </citation>
    <scope>NUCLEOTIDE SEQUENCE</scope>
    <source>
        <strain evidence="4">FC203</strain>
    </source>
</reference>
<feature type="compositionally biased region" description="Polar residues" evidence="2">
    <location>
        <begin position="198"/>
        <end position="207"/>
    </location>
</feature>
<evidence type="ECO:0000256" key="2">
    <source>
        <dbReference type="SAM" id="MobiDB-lite"/>
    </source>
</evidence>
<feature type="compositionally biased region" description="Polar residues" evidence="2">
    <location>
        <begin position="181"/>
        <end position="190"/>
    </location>
</feature>
<comment type="caution">
    <text evidence="4">The sequence shown here is derived from an EMBL/GenBank/DDBJ whole genome shotgun (WGS) entry which is preliminary data.</text>
</comment>
<dbReference type="Pfam" id="PF01388">
    <property type="entry name" value="ARID"/>
    <property type="match status" value="1"/>
</dbReference>
<gene>
    <name evidence="4" type="ORF">F5891DRAFT_1038985</name>
</gene>
<dbReference type="Gene3D" id="1.10.150.60">
    <property type="entry name" value="ARID DNA-binding domain"/>
    <property type="match status" value="1"/>
</dbReference>
<dbReference type="SUPFAM" id="SSF46774">
    <property type="entry name" value="ARID-like"/>
    <property type="match status" value="1"/>
</dbReference>
<dbReference type="SMART" id="SM01014">
    <property type="entry name" value="ARID"/>
    <property type="match status" value="1"/>
</dbReference>
<dbReference type="EMBL" id="JABBWK010000033">
    <property type="protein sequence ID" value="KAG1899321.1"/>
    <property type="molecule type" value="Genomic_DNA"/>
</dbReference>
<feature type="compositionally biased region" description="Basic and acidic residues" evidence="2">
    <location>
        <begin position="1146"/>
        <end position="1158"/>
    </location>
</feature>
<feature type="compositionally biased region" description="Polar residues" evidence="2">
    <location>
        <begin position="1133"/>
        <end position="1144"/>
    </location>
</feature>
<feature type="compositionally biased region" description="Polar residues" evidence="2">
    <location>
        <begin position="650"/>
        <end position="666"/>
    </location>
</feature>
<feature type="region of interest" description="Disordered" evidence="2">
    <location>
        <begin position="328"/>
        <end position="406"/>
    </location>
</feature>
<dbReference type="Proteomes" id="UP001195769">
    <property type="component" value="Unassembled WGS sequence"/>
</dbReference>
<feature type="compositionally biased region" description="Low complexity" evidence="2">
    <location>
        <begin position="19"/>
        <end position="40"/>
    </location>
</feature>
<proteinExistence type="predicted"/>
<feature type="compositionally biased region" description="Low complexity" evidence="2">
    <location>
        <begin position="894"/>
        <end position="905"/>
    </location>
</feature>
<dbReference type="GeneID" id="64656218"/>
<feature type="compositionally biased region" description="Polar residues" evidence="2">
    <location>
        <begin position="395"/>
        <end position="406"/>
    </location>
</feature>
<feature type="compositionally biased region" description="Pro residues" evidence="2">
    <location>
        <begin position="837"/>
        <end position="859"/>
    </location>
</feature>
<sequence length="1200" mass="130533">MADRMPQYQMNSLQNFISQQHMQQQSQQQQQQQQQQQDPQMVPGLPNPEHSRMWTQMQNNYRAQPNGDANSVQMNSQMADLARNQGLGHHSQGPLVQQIQQQFGLASAQRVPPSASSFHDPQSSNPSSIIPPNFPSMPMNTPQMKPSNPIQAQASRPLHPMDRPPNQQNQHPPQSVMPHHMQQQMGAQPGSSPPNPSDMFSSSNMTNVDAMHNSPHLAAQPLGAQMGHPNMRAAPASKVPTLAELMQRRDYLQSAINSMEQNIQGVLAQTRGFPDEQWTAKLEKMRTELHNRKTLFLRVNQAIQLASNTPGILGANLVHLGGMAPAAGRPGVTQGGGAPQQPWPQSSSPASNFGMNTGASGPSQIPTPGQAHPMNPQLSGQGGQMQRPAAVPPRSGSTPQQLPTGMSNTMPQNMAPFNPPSAANGQIPNRMVNLSTLGVSPLDKSHFDAMYTSFCKNRHVEPNVHVLLPDGRSVDLHNLHVQVFREGGAQFVTQRDWWAAIGGRMGFVQFPGTDTEPAKSGPGIAQQLAHTYKEHLQDFESMLVFTVRSRAAQKNNLSQNGAQNNVPGSASGEMAHSVMRPPLNPQAMANAARFVHMSVGDMRANGLPEQTVALIDRHRSDIMRWHQHSRLMATKANQQVTNHEAPGEQSGMSTAHQGGFSAQMSTAGQPSMMPNGMQPSPMTEMKPVQSGGILPLSQEQITHAMTIIHQTKHIFTSRGLQTMQLVTLPDDQRMEYNQLMDQVQKMTRDLDGRLPMYWIVLRADEMIRRLVAIVLTVAHQRTRFPVGSPQVIIGFQTLKSMYTQIQKANEEYEQRLQLMKAVLTSQQMGGHSGPHINRPPPPPPPSQPTPPQTLQPPPAISRHPSANQSHPPSHPQPHPPMVKKPPRVPPSPSVPAAIATISAVPSPTPPPAPTASTAPTPLAAASPQTPKSPKSKPPKAKGQRVPKQPTASPSEPPAAFSPGVKRQADEDVSIPAGPSTQPESMGAPSPKKVKTEDWEGEPSEGLAKRHQEVENINTDEDANAFMDKMKELVAMTASTDAGVYDDIAHTLDRILQGAAQDPTHIATSAFASSIGGPLSELSPPAAPNDAFLEFHEFIDYSRFTTLEDEEDSKAPTPDLVPSSTNPSPQSNPDADQSQGASSPGKTKIEEPRESNHLDILHMGAFKEIDGGESAYYQASDWKWDSVMPALDQPWAIYQTS</sequence>
<feature type="domain" description="ARID" evidence="3">
    <location>
        <begin position="441"/>
        <end position="544"/>
    </location>
</feature>
<organism evidence="4 5">
    <name type="scientific">Suillus fuscotomentosus</name>
    <dbReference type="NCBI Taxonomy" id="1912939"/>
    <lineage>
        <taxon>Eukaryota</taxon>
        <taxon>Fungi</taxon>
        <taxon>Dikarya</taxon>
        <taxon>Basidiomycota</taxon>
        <taxon>Agaricomycotina</taxon>
        <taxon>Agaricomycetes</taxon>
        <taxon>Agaricomycetidae</taxon>
        <taxon>Boletales</taxon>
        <taxon>Suillineae</taxon>
        <taxon>Suillaceae</taxon>
        <taxon>Suillus</taxon>
    </lineage>
</organism>
<dbReference type="RefSeq" id="XP_041224897.1">
    <property type="nucleotide sequence ID" value="XM_041361920.1"/>
</dbReference>
<feature type="region of interest" description="Disordered" evidence="2">
    <location>
        <begin position="1"/>
        <end position="52"/>
    </location>
</feature>
<keyword evidence="1" id="KW-0175">Coiled coil</keyword>
<evidence type="ECO:0000313" key="5">
    <source>
        <dbReference type="Proteomes" id="UP001195769"/>
    </source>
</evidence>
<feature type="region of interest" description="Disordered" evidence="2">
    <location>
        <begin position="642"/>
        <end position="666"/>
    </location>
</feature>
<feature type="compositionally biased region" description="Polar residues" evidence="2">
    <location>
        <begin position="353"/>
        <end position="367"/>
    </location>
</feature>
<dbReference type="InterPro" id="IPR036431">
    <property type="entry name" value="ARID_dom_sf"/>
</dbReference>
<feature type="region of interest" description="Disordered" evidence="2">
    <location>
        <begin position="102"/>
        <end position="210"/>
    </location>
</feature>
<feature type="coiled-coil region" evidence="1">
    <location>
        <begin position="795"/>
        <end position="822"/>
    </location>
</feature>
<dbReference type="GO" id="GO:0003677">
    <property type="term" value="F:DNA binding"/>
    <property type="evidence" value="ECO:0007669"/>
    <property type="project" value="InterPro"/>
</dbReference>
<keyword evidence="5" id="KW-1185">Reference proteome</keyword>
<feature type="compositionally biased region" description="Polar residues" evidence="2">
    <location>
        <begin position="8"/>
        <end position="18"/>
    </location>
</feature>
<feature type="region of interest" description="Disordered" evidence="2">
    <location>
        <begin position="826"/>
        <end position="1016"/>
    </location>
</feature>
<feature type="compositionally biased region" description="Polar residues" evidence="2">
    <location>
        <begin position="141"/>
        <end position="154"/>
    </location>
</feature>